<dbReference type="EMBL" id="CP039349">
    <property type="protein sequence ID" value="QCD92059.1"/>
    <property type="molecule type" value="Genomic_DNA"/>
</dbReference>
<sequence>MGNSLGVVLDNYIGSAPFPCHLQLGPSTSIDLSRDLYPLEGGPVLEIVCVTYKIDEKRCMVHLVRHNVDRYGNVDRVDFNIWDPLSGKTNITIGMQITDTNYVSINRHGSTFTNSTLWTKTNRSFDAWGGVIDTTVDFYGSAGTWGLLAVESKKNNTEEEAEVVTVAHYFVKTFRNSNSIVWTCNHQGSTCNVHHQHRSTACTRARFEPSSTLRRSGRSETATNASIAATRARCILRNAPTLICTINAHAKLHCAATHNLQQQRQRAMEPALATAAPPSPSHSHITGEEEAQAAAHPTITTAPGTTMPEGEEKGHIALFGTDSDPPEAKEITVEGPEQHPVSSLHYMIDEVNRAGIWKPSMCPHCDRKRKGKLFWQSDSEDSDSVSIPVPRANPRNARGVSNGGRLQGNGNGNFIENNVMVFKRRC</sequence>
<protein>
    <submittedName>
        <fullName evidence="2">Uncharacterized protein</fullName>
    </submittedName>
</protein>
<feature type="region of interest" description="Disordered" evidence="1">
    <location>
        <begin position="376"/>
        <end position="409"/>
    </location>
</feature>
<dbReference type="Proteomes" id="UP000501690">
    <property type="component" value="Linkage Group LG5"/>
</dbReference>
<keyword evidence="3" id="KW-1185">Reference proteome</keyword>
<name>A0A4D6LSQ8_VIGUN</name>
<reference evidence="2 3" key="1">
    <citation type="submission" date="2019-04" db="EMBL/GenBank/DDBJ databases">
        <title>An improved genome assembly and genetic linkage map for asparagus bean, Vigna unguiculata ssp. sesquipedialis.</title>
        <authorList>
            <person name="Xia Q."/>
            <person name="Zhang R."/>
            <person name="Dong Y."/>
        </authorList>
    </citation>
    <scope>NUCLEOTIDE SEQUENCE [LARGE SCALE GENOMIC DNA]</scope>
    <source>
        <tissue evidence="2">Leaf</tissue>
    </source>
</reference>
<proteinExistence type="predicted"/>
<evidence type="ECO:0000313" key="3">
    <source>
        <dbReference type="Proteomes" id="UP000501690"/>
    </source>
</evidence>
<gene>
    <name evidence="2" type="ORF">DEO72_LG5g117</name>
</gene>
<organism evidence="2 3">
    <name type="scientific">Vigna unguiculata</name>
    <name type="common">Cowpea</name>
    <dbReference type="NCBI Taxonomy" id="3917"/>
    <lineage>
        <taxon>Eukaryota</taxon>
        <taxon>Viridiplantae</taxon>
        <taxon>Streptophyta</taxon>
        <taxon>Embryophyta</taxon>
        <taxon>Tracheophyta</taxon>
        <taxon>Spermatophyta</taxon>
        <taxon>Magnoliopsida</taxon>
        <taxon>eudicotyledons</taxon>
        <taxon>Gunneridae</taxon>
        <taxon>Pentapetalae</taxon>
        <taxon>rosids</taxon>
        <taxon>fabids</taxon>
        <taxon>Fabales</taxon>
        <taxon>Fabaceae</taxon>
        <taxon>Papilionoideae</taxon>
        <taxon>50 kb inversion clade</taxon>
        <taxon>NPAAA clade</taxon>
        <taxon>indigoferoid/millettioid clade</taxon>
        <taxon>Phaseoleae</taxon>
        <taxon>Vigna</taxon>
    </lineage>
</organism>
<evidence type="ECO:0000313" key="2">
    <source>
        <dbReference type="EMBL" id="QCD92059.1"/>
    </source>
</evidence>
<evidence type="ECO:0000256" key="1">
    <source>
        <dbReference type="SAM" id="MobiDB-lite"/>
    </source>
</evidence>
<dbReference type="AlphaFoldDB" id="A0A4D6LSQ8"/>
<accession>A0A4D6LSQ8</accession>